<dbReference type="InterPro" id="IPR002734">
    <property type="entry name" value="RibDG_C"/>
</dbReference>
<dbReference type="AlphaFoldDB" id="D6TSN6"/>
<name>D6TSN6_KTERA</name>
<feature type="domain" description="Bacterial bifunctional deaminase-reductase C-terminal" evidence="1">
    <location>
        <begin position="2"/>
        <end position="188"/>
    </location>
</feature>
<proteinExistence type="predicted"/>
<dbReference type="InterPro" id="IPR024072">
    <property type="entry name" value="DHFR-like_dom_sf"/>
</dbReference>
<dbReference type="InterPro" id="IPR050765">
    <property type="entry name" value="Riboflavin_Biosynth_HTPR"/>
</dbReference>
<dbReference type="PANTHER" id="PTHR38011">
    <property type="entry name" value="DIHYDROFOLATE REDUCTASE FAMILY PROTEIN (AFU_ORTHOLOGUE AFUA_8G06820)"/>
    <property type="match status" value="1"/>
</dbReference>
<evidence type="ECO:0000313" key="3">
    <source>
        <dbReference type="Proteomes" id="UP000004508"/>
    </source>
</evidence>
<keyword evidence="3" id="KW-1185">Reference proteome</keyword>
<comment type="caution">
    <text evidence="2">The sequence shown here is derived from an EMBL/GenBank/DDBJ whole genome shotgun (WGS) entry which is preliminary data.</text>
</comment>
<sequence length="196" mass="22111">MRKLILQMQMSVDGYVADENGQTDWMVWNWGEEWNWDAELRRYHNDVAASMDCVLLSRKMAQEGFIHYWATVAEKHDNPQSGFARKITEAQKVVFTKTLNMSEWHNTVLAKGDLAEEVNKLKNISGRNIITYGGATFASSLLQAGLVDELHLIINPSILGSGLPIFDKIRGAQRLSLIHSASYKGGIIVSQYKSRP</sequence>
<dbReference type="Proteomes" id="UP000004508">
    <property type="component" value="Unassembled WGS sequence"/>
</dbReference>
<dbReference type="InParanoid" id="D6TSN6"/>
<dbReference type="GO" id="GO:0008703">
    <property type="term" value="F:5-amino-6-(5-phosphoribosylamino)uracil reductase activity"/>
    <property type="evidence" value="ECO:0007669"/>
    <property type="project" value="InterPro"/>
</dbReference>
<dbReference type="Gene3D" id="3.40.430.10">
    <property type="entry name" value="Dihydrofolate Reductase, subunit A"/>
    <property type="match status" value="1"/>
</dbReference>
<dbReference type="PANTHER" id="PTHR38011:SF11">
    <property type="entry name" value="2,5-DIAMINO-6-RIBOSYLAMINO-4(3H)-PYRIMIDINONE 5'-PHOSPHATE REDUCTASE"/>
    <property type="match status" value="1"/>
</dbReference>
<dbReference type="Pfam" id="PF01872">
    <property type="entry name" value="RibD_C"/>
    <property type="match status" value="1"/>
</dbReference>
<gene>
    <name evidence="2" type="ORF">Krac_4397</name>
</gene>
<dbReference type="eggNOG" id="COG0262">
    <property type="taxonomic scope" value="Bacteria"/>
</dbReference>
<organism evidence="2 3">
    <name type="scientific">Ktedonobacter racemifer DSM 44963</name>
    <dbReference type="NCBI Taxonomy" id="485913"/>
    <lineage>
        <taxon>Bacteria</taxon>
        <taxon>Bacillati</taxon>
        <taxon>Chloroflexota</taxon>
        <taxon>Ktedonobacteria</taxon>
        <taxon>Ktedonobacterales</taxon>
        <taxon>Ktedonobacteraceae</taxon>
        <taxon>Ktedonobacter</taxon>
    </lineage>
</organism>
<dbReference type="STRING" id="485913.Krac_4397"/>
<reference evidence="2 3" key="1">
    <citation type="journal article" date="2011" name="Stand. Genomic Sci.">
        <title>Non-contiguous finished genome sequence and contextual data of the filamentous soil bacterium Ktedonobacter racemifer type strain (SOSP1-21).</title>
        <authorList>
            <person name="Chang Y.J."/>
            <person name="Land M."/>
            <person name="Hauser L."/>
            <person name="Chertkov O."/>
            <person name="Del Rio T.G."/>
            <person name="Nolan M."/>
            <person name="Copeland A."/>
            <person name="Tice H."/>
            <person name="Cheng J.F."/>
            <person name="Lucas S."/>
            <person name="Han C."/>
            <person name="Goodwin L."/>
            <person name="Pitluck S."/>
            <person name="Ivanova N."/>
            <person name="Ovchinikova G."/>
            <person name="Pati A."/>
            <person name="Chen A."/>
            <person name="Palaniappan K."/>
            <person name="Mavromatis K."/>
            <person name="Liolios K."/>
            <person name="Brettin T."/>
            <person name="Fiebig A."/>
            <person name="Rohde M."/>
            <person name="Abt B."/>
            <person name="Goker M."/>
            <person name="Detter J.C."/>
            <person name="Woyke T."/>
            <person name="Bristow J."/>
            <person name="Eisen J.A."/>
            <person name="Markowitz V."/>
            <person name="Hugenholtz P."/>
            <person name="Kyrpides N.C."/>
            <person name="Klenk H.P."/>
            <person name="Lapidus A."/>
        </authorList>
    </citation>
    <scope>NUCLEOTIDE SEQUENCE [LARGE SCALE GENOMIC DNA]</scope>
    <source>
        <strain evidence="3">DSM 44963</strain>
    </source>
</reference>
<dbReference type="GO" id="GO:0009231">
    <property type="term" value="P:riboflavin biosynthetic process"/>
    <property type="evidence" value="ECO:0007669"/>
    <property type="project" value="InterPro"/>
</dbReference>
<dbReference type="OrthoDB" id="195113at2"/>
<accession>D6TSN6</accession>
<dbReference type="SUPFAM" id="SSF53597">
    <property type="entry name" value="Dihydrofolate reductase-like"/>
    <property type="match status" value="1"/>
</dbReference>
<protein>
    <submittedName>
        <fullName evidence="2">Bifunctional deaminase-reductase domain protein</fullName>
    </submittedName>
</protein>
<dbReference type="EMBL" id="ADVG01000003">
    <property type="protein sequence ID" value="EFH83437.1"/>
    <property type="molecule type" value="Genomic_DNA"/>
</dbReference>
<dbReference type="RefSeq" id="WP_007914145.1">
    <property type="nucleotide sequence ID" value="NZ_ADVG01000003.1"/>
</dbReference>
<evidence type="ECO:0000259" key="1">
    <source>
        <dbReference type="Pfam" id="PF01872"/>
    </source>
</evidence>
<evidence type="ECO:0000313" key="2">
    <source>
        <dbReference type="EMBL" id="EFH83437.1"/>
    </source>
</evidence>